<feature type="compositionally biased region" description="Polar residues" evidence="1">
    <location>
        <begin position="258"/>
        <end position="270"/>
    </location>
</feature>
<protein>
    <submittedName>
        <fullName evidence="2">Uncharacterized protein</fullName>
    </submittedName>
</protein>
<keyword evidence="3" id="KW-1185">Reference proteome</keyword>
<feature type="region of interest" description="Disordered" evidence="1">
    <location>
        <begin position="211"/>
        <end position="312"/>
    </location>
</feature>
<dbReference type="EMBL" id="CASHTH010001424">
    <property type="protein sequence ID" value="CAI8015131.1"/>
    <property type="molecule type" value="Genomic_DNA"/>
</dbReference>
<sequence>MSAQVQLMPRLQEVGTALHPSSADETRAQVPENDVFAADGGQNAEAAATNHLVVQGGGFWSGINGREQSPFRSPSPEYVDAVEYLQYELQHKAMGETVTRGDTNEVEEDSVENAQRLTLTRDPAKYNSSSSDLGIGIRVAGGVGCEKCGELHTVITDVTTTDIPNQYKGLAVMEWCRHGVDGVTHEEMRRIIARTEEETSIQLIVKECRGPSLPKAEDNSSREPLNVDQDVSSQVPNFTTDSPRRSPSSSTDREASYTPKSLSPTPSPIHSRTCTPSHSPSTTPSPTPPPSPNTPRRGPVKKQNLDPRPVSINLPVSREVVVAPKFMINGIPTGPPQEAGQSKKFFTVESFLGSAPAASIHMSLRYREDEDHLRILLHEVKQSLRKNGSKSSSTPQGHYFINAYLFPDTE</sequence>
<dbReference type="AlphaFoldDB" id="A0AA35WF88"/>
<feature type="compositionally biased region" description="Low complexity" evidence="1">
    <location>
        <begin position="271"/>
        <end position="282"/>
    </location>
</feature>
<proteinExistence type="predicted"/>
<accession>A0AA35WF88</accession>
<feature type="compositionally biased region" description="Low complexity" evidence="1">
    <location>
        <begin position="239"/>
        <end position="250"/>
    </location>
</feature>
<organism evidence="2 3">
    <name type="scientific">Geodia barretti</name>
    <name type="common">Barrett's horny sponge</name>
    <dbReference type="NCBI Taxonomy" id="519541"/>
    <lineage>
        <taxon>Eukaryota</taxon>
        <taxon>Metazoa</taxon>
        <taxon>Porifera</taxon>
        <taxon>Demospongiae</taxon>
        <taxon>Heteroscleromorpha</taxon>
        <taxon>Tetractinellida</taxon>
        <taxon>Astrophorina</taxon>
        <taxon>Geodiidae</taxon>
        <taxon>Geodia</taxon>
    </lineage>
</organism>
<feature type="compositionally biased region" description="Polar residues" evidence="1">
    <location>
        <begin position="229"/>
        <end position="238"/>
    </location>
</feature>
<feature type="compositionally biased region" description="Pro residues" evidence="1">
    <location>
        <begin position="283"/>
        <end position="293"/>
    </location>
</feature>
<reference evidence="2" key="1">
    <citation type="submission" date="2023-03" db="EMBL/GenBank/DDBJ databases">
        <authorList>
            <person name="Steffen K."/>
            <person name="Cardenas P."/>
        </authorList>
    </citation>
    <scope>NUCLEOTIDE SEQUENCE</scope>
</reference>
<gene>
    <name evidence="2" type="ORF">GBAR_LOCUS9421</name>
</gene>
<evidence type="ECO:0000313" key="2">
    <source>
        <dbReference type="EMBL" id="CAI8015131.1"/>
    </source>
</evidence>
<evidence type="ECO:0000313" key="3">
    <source>
        <dbReference type="Proteomes" id="UP001174909"/>
    </source>
</evidence>
<evidence type="ECO:0000256" key="1">
    <source>
        <dbReference type="SAM" id="MobiDB-lite"/>
    </source>
</evidence>
<comment type="caution">
    <text evidence="2">The sequence shown here is derived from an EMBL/GenBank/DDBJ whole genome shotgun (WGS) entry which is preliminary data.</text>
</comment>
<dbReference type="Proteomes" id="UP001174909">
    <property type="component" value="Unassembled WGS sequence"/>
</dbReference>
<name>A0AA35WF88_GEOBA</name>